<evidence type="ECO:0000256" key="1">
    <source>
        <dbReference type="SAM" id="MobiDB-lite"/>
    </source>
</evidence>
<evidence type="ECO:0000313" key="3">
    <source>
        <dbReference type="Proteomes" id="UP001257948"/>
    </source>
</evidence>
<reference evidence="3" key="1">
    <citation type="submission" date="2023-07" db="EMBL/GenBank/DDBJ databases">
        <title>Draft genome sequence of the endophytic actinobacterium Streptomyces justiciae WPN32, a potential antibiotic producer.</title>
        <authorList>
            <person name="Yasawong M."/>
            <person name="Pana W."/>
            <person name="Ganta P."/>
            <person name="Santapan N."/>
            <person name="Songngamsuk T."/>
            <person name="Phatcharaharikarn M."/>
            <person name="Kerdtoob S."/>
            <person name="Nantapong N."/>
        </authorList>
    </citation>
    <scope>NUCLEOTIDE SEQUENCE [LARGE SCALE GENOMIC DNA]</scope>
    <source>
        <strain evidence="3">WPN32</strain>
    </source>
</reference>
<dbReference type="Proteomes" id="UP001257948">
    <property type="component" value="Unassembled WGS sequence"/>
</dbReference>
<sequence>MGVVHARVAGAQGGEGGLVEPFAGVEGEPSVSQLGQRSVDAGEVRRLVQDVGDVLDERTAAERGPPCARVQQQAGQGEDVRRGADAAHAAQLFGAT</sequence>
<proteinExistence type="predicted"/>
<dbReference type="EMBL" id="JAVTLL010000005">
    <property type="protein sequence ID" value="MDT7840772.1"/>
    <property type="molecule type" value="Genomic_DNA"/>
</dbReference>
<keyword evidence="3" id="KW-1185">Reference proteome</keyword>
<evidence type="ECO:0000313" key="2">
    <source>
        <dbReference type="EMBL" id="MDT7840772.1"/>
    </source>
</evidence>
<gene>
    <name evidence="2" type="ORF">RQC66_08505</name>
</gene>
<comment type="caution">
    <text evidence="2">The sequence shown here is derived from an EMBL/GenBank/DDBJ whole genome shotgun (WGS) entry which is preliminary data.</text>
</comment>
<accession>A0ABU3LQF1</accession>
<name>A0ABU3LQF1_9ACTN</name>
<organism evidence="2 3">
    <name type="scientific">Streptomyces justiciae</name>
    <dbReference type="NCBI Taxonomy" id="2780140"/>
    <lineage>
        <taxon>Bacteria</taxon>
        <taxon>Bacillati</taxon>
        <taxon>Actinomycetota</taxon>
        <taxon>Actinomycetes</taxon>
        <taxon>Kitasatosporales</taxon>
        <taxon>Streptomycetaceae</taxon>
        <taxon>Streptomyces</taxon>
    </lineage>
</organism>
<protein>
    <submittedName>
        <fullName evidence="2">Uncharacterized protein</fullName>
    </submittedName>
</protein>
<feature type="region of interest" description="Disordered" evidence="1">
    <location>
        <begin position="59"/>
        <end position="96"/>
    </location>
</feature>
<dbReference type="RefSeq" id="WP_314199502.1">
    <property type="nucleotide sequence ID" value="NZ_JAVTLL010000005.1"/>
</dbReference>